<dbReference type="EMBL" id="JAKWJU010000002">
    <property type="protein sequence ID" value="MCH6163654.1"/>
    <property type="molecule type" value="Genomic_DNA"/>
</dbReference>
<dbReference type="Gene3D" id="2.40.10.10">
    <property type="entry name" value="Trypsin-like serine proteases"/>
    <property type="match status" value="2"/>
</dbReference>
<feature type="compositionally biased region" description="Gly residues" evidence="8">
    <location>
        <begin position="175"/>
        <end position="188"/>
    </location>
</feature>
<reference evidence="11" key="2">
    <citation type="journal article" date="2023" name="Int. J. Syst. Evol. Microbiol.">
        <title>Streptomyces marispadix sp. nov., isolated from marine beach sediment of the Northern Coast of Portugal.</title>
        <authorList>
            <person name="dos Santos J.D.N."/>
            <person name="Vitorino I.R."/>
            <person name="Kallscheuer N."/>
            <person name="Srivastava A."/>
            <person name="Krautwurst S."/>
            <person name="Marz M."/>
            <person name="Jogler C."/>
            <person name="Lobo Da Cunha A."/>
            <person name="Catita J."/>
            <person name="Goncalves H."/>
            <person name="Gonzalez I."/>
            <person name="Reyes F."/>
            <person name="Lage O.M."/>
        </authorList>
    </citation>
    <scope>NUCLEOTIDE SEQUENCE</scope>
    <source>
        <strain evidence="11">M600PL45_2</strain>
    </source>
</reference>
<protein>
    <submittedName>
        <fullName evidence="11">S1 family peptidase</fullName>
    </submittedName>
</protein>
<reference evidence="11" key="1">
    <citation type="submission" date="2022-03" db="EMBL/GenBank/DDBJ databases">
        <authorList>
            <person name="Santos J.D.N."/>
            <person name="Kallscheuer N."/>
            <person name="Jogler C."/>
            <person name="Lage O.M."/>
        </authorList>
    </citation>
    <scope>NUCLEOTIDE SEQUENCE</scope>
    <source>
        <strain evidence="11">M600PL45_2</strain>
    </source>
</reference>
<dbReference type="InterPro" id="IPR001316">
    <property type="entry name" value="Pept_S1A_streptogrisin"/>
</dbReference>
<name>A0ABS9T551_9ACTN</name>
<comment type="caution">
    <text evidence="11">The sequence shown here is derived from an EMBL/GenBank/DDBJ whole genome shotgun (WGS) entry which is preliminary data.</text>
</comment>
<keyword evidence="7" id="KW-1015">Disulfide bond</keyword>
<evidence type="ECO:0000256" key="7">
    <source>
        <dbReference type="ARBA" id="ARBA00023157"/>
    </source>
</evidence>
<feature type="domain" description="Peptidase S1A alpha-lytic prodomain" evidence="10">
    <location>
        <begin position="102"/>
        <end position="155"/>
    </location>
</feature>
<keyword evidence="5" id="KW-0720">Serine protease</keyword>
<evidence type="ECO:0000256" key="9">
    <source>
        <dbReference type="SAM" id="Phobius"/>
    </source>
</evidence>
<feature type="transmembrane region" description="Helical" evidence="9">
    <location>
        <begin position="12"/>
        <end position="32"/>
    </location>
</feature>
<evidence type="ECO:0000256" key="5">
    <source>
        <dbReference type="ARBA" id="ARBA00022825"/>
    </source>
</evidence>
<proteinExistence type="inferred from homology"/>
<evidence type="ECO:0000256" key="6">
    <source>
        <dbReference type="ARBA" id="ARBA00023145"/>
    </source>
</evidence>
<dbReference type="RefSeq" id="WP_241062528.1">
    <property type="nucleotide sequence ID" value="NZ_JAKWJU010000002.1"/>
</dbReference>
<accession>A0ABS9T551</accession>
<evidence type="ECO:0000256" key="1">
    <source>
        <dbReference type="ARBA" id="ARBA00007664"/>
    </source>
</evidence>
<dbReference type="InterPro" id="IPR043504">
    <property type="entry name" value="Peptidase_S1_PA_chymotrypsin"/>
</dbReference>
<keyword evidence="9" id="KW-1133">Transmembrane helix</keyword>
<dbReference type="InterPro" id="IPR004236">
    <property type="entry name" value="Pept_S1_alpha_lytic"/>
</dbReference>
<organism evidence="11 12">
    <name type="scientific">Streptomyces marispadix</name>
    <dbReference type="NCBI Taxonomy" id="2922868"/>
    <lineage>
        <taxon>Bacteria</taxon>
        <taxon>Bacillati</taxon>
        <taxon>Actinomycetota</taxon>
        <taxon>Actinomycetes</taxon>
        <taxon>Kitasatosporales</taxon>
        <taxon>Streptomycetaceae</taxon>
        <taxon>Streptomyces</taxon>
    </lineage>
</organism>
<dbReference type="InterPro" id="IPR009003">
    <property type="entry name" value="Peptidase_S1_PA"/>
</dbReference>
<evidence type="ECO:0000313" key="11">
    <source>
        <dbReference type="EMBL" id="MCH6163654.1"/>
    </source>
</evidence>
<feature type="compositionally biased region" description="Low complexity" evidence="8">
    <location>
        <begin position="424"/>
        <end position="434"/>
    </location>
</feature>
<evidence type="ECO:0000256" key="3">
    <source>
        <dbReference type="ARBA" id="ARBA00022729"/>
    </source>
</evidence>
<gene>
    <name evidence="11" type="ORF">MMA15_25630</name>
</gene>
<evidence type="ECO:0000256" key="8">
    <source>
        <dbReference type="SAM" id="MobiDB-lite"/>
    </source>
</evidence>
<keyword evidence="12" id="KW-1185">Reference proteome</keyword>
<dbReference type="PIRSF" id="PIRSF001134">
    <property type="entry name" value="Streptogrisin"/>
    <property type="match status" value="1"/>
</dbReference>
<comment type="similarity">
    <text evidence="1">Belongs to the peptidase S1 family.</text>
</comment>
<keyword evidence="9" id="KW-0472">Membrane</keyword>
<evidence type="ECO:0000313" key="12">
    <source>
        <dbReference type="Proteomes" id="UP001166784"/>
    </source>
</evidence>
<keyword evidence="2" id="KW-0645">Protease</keyword>
<dbReference type="SUPFAM" id="SSF50494">
    <property type="entry name" value="Trypsin-like serine proteases"/>
    <property type="match status" value="1"/>
</dbReference>
<feature type="region of interest" description="Disordered" evidence="8">
    <location>
        <begin position="412"/>
        <end position="434"/>
    </location>
</feature>
<dbReference type="Proteomes" id="UP001166784">
    <property type="component" value="Unassembled WGS sequence"/>
</dbReference>
<feature type="region of interest" description="Disordered" evidence="8">
    <location>
        <begin position="170"/>
        <end position="217"/>
    </location>
</feature>
<feature type="compositionally biased region" description="Low complexity" evidence="8">
    <location>
        <begin position="189"/>
        <end position="217"/>
    </location>
</feature>
<evidence type="ECO:0000259" key="10">
    <source>
        <dbReference type="Pfam" id="PF02983"/>
    </source>
</evidence>
<evidence type="ECO:0000256" key="2">
    <source>
        <dbReference type="ARBA" id="ARBA00022670"/>
    </source>
</evidence>
<keyword evidence="6" id="KW-0865">Zymogen</keyword>
<dbReference type="CDD" id="cd21112">
    <property type="entry name" value="alphaLP-like"/>
    <property type="match status" value="1"/>
</dbReference>
<dbReference type="Pfam" id="PF02983">
    <property type="entry name" value="Pro_Al_protease"/>
    <property type="match status" value="1"/>
</dbReference>
<keyword evidence="4" id="KW-0378">Hydrolase</keyword>
<evidence type="ECO:0000256" key="4">
    <source>
        <dbReference type="ARBA" id="ARBA00022801"/>
    </source>
</evidence>
<keyword evidence="3" id="KW-0732">Signal</keyword>
<sequence>MSHRRKDSKRAYVIAGSGVAALATAAIMLPYANAGQQEQQGPRTMSAKAAAAMGTKLADENGSRTAGWFIDSKAKRLVMNVLDEETAQRVEQSGAQARIVQNSKAELKKVSDTLANGASMKGTAWSVDPRTNKVSVLADSTVDSGEWASLNKTAASMDGMMTVKRSGGEFKRFHGAGGAGQNGQGQQGQQGQDDQGAGAAAGQGDQDAGNDAGAGDQAAADGVLGGDAIFAGGVRCSLGFNVQVDGAPGFLTAGHCGNEAKNWTSDEAGAQALGTIQDSKFPETDFAIATLDDAQAEATSAVNLDPLGQGQGGTQEITGAAEAAVGMQVQRSGSTTGVTDGEVTGLDATVNYGGGDVVNGMIQTNVCAEPGDSGGAMFSEDKAVGLTSGGSGDCTQGGETFFQPVTAALEATGATIGEGGAGEAGQQQEQQQLP</sequence>
<dbReference type="PRINTS" id="PR00861">
    <property type="entry name" value="ALYTICPTASE"/>
</dbReference>
<keyword evidence="9" id="KW-0812">Transmembrane</keyword>